<dbReference type="KEGG" id="xbo:XBJ1_2006"/>
<dbReference type="Proteomes" id="UP000002045">
    <property type="component" value="Chromosome"/>
</dbReference>
<accession>D3V317</accession>
<sequence length="143" mass="16110">MITKNFRLNALANAYAAAIYHDVTARNGGDHFAMRVGKTEISVAIVDGIKGIRELVDSYALEALQQNYPAWEVIAINLMEKCVINDCLTGHGRKIWQSMINDMGTCWQLRGRFNENRISGQGQHSANSHCQFHYRTPKTQPLC</sequence>
<dbReference type="EMBL" id="FN667741">
    <property type="protein sequence ID" value="CBJ81132.1"/>
    <property type="molecule type" value="Genomic_DNA"/>
</dbReference>
<gene>
    <name evidence="1" type="ordered locus">XBJ1_2006</name>
</gene>
<dbReference type="STRING" id="406818.XBJ1_2006"/>
<evidence type="ECO:0008006" key="3">
    <source>
        <dbReference type="Google" id="ProtNLM"/>
    </source>
</evidence>
<dbReference type="eggNOG" id="ENOG5032TMX">
    <property type="taxonomic scope" value="Bacteria"/>
</dbReference>
<organism evidence="1 2">
    <name type="scientific">Xenorhabdus bovienii (strain SS-2004)</name>
    <name type="common">Xenorhabdus nematophila subsp. bovienii</name>
    <dbReference type="NCBI Taxonomy" id="406818"/>
    <lineage>
        <taxon>Bacteria</taxon>
        <taxon>Pseudomonadati</taxon>
        <taxon>Pseudomonadota</taxon>
        <taxon>Gammaproteobacteria</taxon>
        <taxon>Enterobacterales</taxon>
        <taxon>Morganellaceae</taxon>
        <taxon>Xenorhabdus</taxon>
    </lineage>
</organism>
<dbReference type="HOGENOM" id="CLU_150730_0_0_6"/>
<proteinExistence type="predicted"/>
<name>D3V317_XENBS</name>
<protein>
    <recommendedName>
        <fullName evidence="3">Prophage protein</fullName>
    </recommendedName>
</protein>
<evidence type="ECO:0000313" key="1">
    <source>
        <dbReference type="EMBL" id="CBJ81132.1"/>
    </source>
</evidence>
<reference evidence="1" key="1">
    <citation type="journal article" date="2011" name="PLoS ONE">
        <title>The entomopathogenic bacterial endosymbionts xenorhabdus and photorhabdus: convergent lifestyles from divergent genomes.</title>
        <authorList>
            <person name="Chaston J.M."/>
            <person name="Suen G."/>
            <person name="Tucker S.L."/>
            <person name="Andersen A.W."/>
            <person name="Bhasin A."/>
            <person name="Bode E."/>
            <person name="Bode H.B."/>
            <person name="Brachmann A.O."/>
            <person name="Cowles C.E."/>
            <person name="Cowles K.N."/>
            <person name="Darby C."/>
            <person name="de Leon L."/>
            <person name="Drace K."/>
            <person name="Du Z."/>
            <person name="Givaudan A."/>
            <person name="Herbert Tran E.E."/>
            <person name="Jewell K.A."/>
            <person name="Knack J.J."/>
            <person name="Krasomil-Osterfeld K.C."/>
            <person name="Kukor R."/>
            <person name="Lanois A."/>
            <person name="Latreille P."/>
            <person name="Leimgruber N.K."/>
            <person name="Lipke C.M."/>
            <person name="Liu R."/>
            <person name="Lu X."/>
            <person name="Martens E.C."/>
            <person name="Marri P.R."/>
            <person name="Medigue C."/>
            <person name="Menard M.L."/>
            <person name="Miller N.M."/>
            <person name="Morales-Soto N."/>
            <person name="Norton S."/>
            <person name="Ogier J.C."/>
            <person name="Orchard S.S."/>
            <person name="Park D."/>
            <person name="Park Y."/>
            <person name="Qurollo B.A."/>
            <person name="Sugar D.R."/>
            <person name="Richards G.R."/>
            <person name="Rouy Z."/>
            <person name="Slominski B."/>
            <person name="Slominski K."/>
            <person name="Snyder H."/>
            <person name="Tjaden B.C."/>
            <person name="van der Hoeven R."/>
            <person name="Welch R.D."/>
            <person name="Wheeler C."/>
            <person name="Xiang B."/>
            <person name="Barbazuk B."/>
            <person name="Gaudriault S."/>
            <person name="Goodner B."/>
            <person name="Slater S.C."/>
            <person name="Forst S."/>
            <person name="Goldman B.S."/>
            <person name="Goodrich-Blair H."/>
        </authorList>
    </citation>
    <scope>NUCLEOTIDE SEQUENCE [LARGE SCALE GENOMIC DNA]</scope>
    <source>
        <strain evidence="1">SS-2004</strain>
    </source>
</reference>
<evidence type="ECO:0000313" key="2">
    <source>
        <dbReference type="Proteomes" id="UP000002045"/>
    </source>
</evidence>
<dbReference type="AlphaFoldDB" id="D3V317"/>